<dbReference type="SUPFAM" id="SSF81383">
    <property type="entry name" value="F-box domain"/>
    <property type="match status" value="1"/>
</dbReference>
<dbReference type="InterPro" id="IPR036047">
    <property type="entry name" value="F-box-like_dom_sf"/>
</dbReference>
<evidence type="ECO:0000313" key="4">
    <source>
        <dbReference type="Proteomes" id="UP000663879"/>
    </source>
</evidence>
<proteinExistence type="predicted"/>
<protein>
    <submittedName>
        <fullName evidence="3">Uncharacterized protein</fullName>
    </submittedName>
</protein>
<dbReference type="CDD" id="cd22173">
    <property type="entry name" value="F-box_ECT2L"/>
    <property type="match status" value="1"/>
</dbReference>
<comment type="caution">
    <text evidence="3">The sequence shown here is derived from an EMBL/GenBank/DDBJ whole genome shotgun (WGS) entry which is preliminary data.</text>
</comment>
<evidence type="ECO:0000313" key="3">
    <source>
        <dbReference type="EMBL" id="CAF0730595.1"/>
    </source>
</evidence>
<dbReference type="PROSITE" id="PS50181">
    <property type="entry name" value="FBOX"/>
    <property type="match status" value="1"/>
</dbReference>
<feature type="domain" description="F-box" evidence="2">
    <location>
        <begin position="113"/>
        <end position="159"/>
    </location>
</feature>
<dbReference type="Pfam" id="PF12937">
    <property type="entry name" value="F-box-like"/>
    <property type="match status" value="1"/>
</dbReference>
<dbReference type="InterPro" id="IPR011993">
    <property type="entry name" value="PH-like_dom_sf"/>
</dbReference>
<dbReference type="OrthoDB" id="660555at2759"/>
<dbReference type="SMART" id="SM00325">
    <property type="entry name" value="RhoGEF"/>
    <property type="match status" value="1"/>
</dbReference>
<evidence type="ECO:0000259" key="2">
    <source>
        <dbReference type="PROSITE" id="PS50181"/>
    </source>
</evidence>
<evidence type="ECO:0000259" key="1">
    <source>
        <dbReference type="PROSITE" id="PS50010"/>
    </source>
</evidence>
<dbReference type="Proteomes" id="UP000663879">
    <property type="component" value="Unassembled WGS sequence"/>
</dbReference>
<dbReference type="SUPFAM" id="SSF48065">
    <property type="entry name" value="DBL homology domain (DH-domain)"/>
    <property type="match status" value="1"/>
</dbReference>
<keyword evidence="4" id="KW-1185">Reference proteome</keyword>
<feature type="domain" description="DH" evidence="1">
    <location>
        <begin position="674"/>
        <end position="863"/>
    </location>
</feature>
<dbReference type="PROSITE" id="PS50010">
    <property type="entry name" value="DH_2"/>
    <property type="match status" value="1"/>
</dbReference>
<name>A0A813MZQ9_9BILA</name>
<dbReference type="SMART" id="SM00256">
    <property type="entry name" value="FBOX"/>
    <property type="match status" value="1"/>
</dbReference>
<dbReference type="GO" id="GO:0005085">
    <property type="term" value="F:guanyl-nucleotide exchange factor activity"/>
    <property type="evidence" value="ECO:0007669"/>
    <property type="project" value="InterPro"/>
</dbReference>
<dbReference type="SUPFAM" id="SSF50729">
    <property type="entry name" value="PH domain-like"/>
    <property type="match status" value="1"/>
</dbReference>
<organism evidence="3 4">
    <name type="scientific">Brachionus calyciflorus</name>
    <dbReference type="NCBI Taxonomy" id="104777"/>
    <lineage>
        <taxon>Eukaryota</taxon>
        <taxon>Metazoa</taxon>
        <taxon>Spiralia</taxon>
        <taxon>Gnathifera</taxon>
        <taxon>Rotifera</taxon>
        <taxon>Eurotatoria</taxon>
        <taxon>Monogononta</taxon>
        <taxon>Pseudotrocha</taxon>
        <taxon>Ploima</taxon>
        <taxon>Brachionidae</taxon>
        <taxon>Brachionus</taxon>
    </lineage>
</organism>
<dbReference type="PANTHER" id="PTHR46857">
    <property type="entry name" value="EPITHELIAL CELL-TRANSFORMING SEQUENCE 2 ONCOGENE-LIKE"/>
    <property type="match status" value="1"/>
</dbReference>
<dbReference type="InterPro" id="IPR001810">
    <property type="entry name" value="F-box_dom"/>
</dbReference>
<dbReference type="EMBL" id="CAJNOC010000231">
    <property type="protein sequence ID" value="CAF0730595.1"/>
    <property type="molecule type" value="Genomic_DNA"/>
</dbReference>
<dbReference type="PANTHER" id="PTHR46857:SF2">
    <property type="entry name" value="F-BOX ONLY PROTEIN 16"/>
    <property type="match status" value="1"/>
</dbReference>
<accession>A0A813MZQ9</accession>
<reference evidence="3" key="1">
    <citation type="submission" date="2021-02" db="EMBL/GenBank/DDBJ databases">
        <authorList>
            <person name="Nowell W R."/>
        </authorList>
    </citation>
    <scope>NUCLEOTIDE SEQUENCE</scope>
    <source>
        <strain evidence="3">Ploen Becks lab</strain>
    </source>
</reference>
<dbReference type="InterPro" id="IPR000219">
    <property type="entry name" value="DH_dom"/>
</dbReference>
<dbReference type="AlphaFoldDB" id="A0A813MZQ9"/>
<dbReference type="Gene3D" id="1.20.1280.50">
    <property type="match status" value="1"/>
</dbReference>
<dbReference type="Pfam" id="PF00621">
    <property type="entry name" value="RhoGEF"/>
    <property type="match status" value="1"/>
</dbReference>
<dbReference type="InterPro" id="IPR052805">
    <property type="entry name" value="GEF_Ubiquitin-Prot_Reg"/>
</dbReference>
<dbReference type="Gene3D" id="2.30.29.30">
    <property type="entry name" value="Pleckstrin-homology domain (PH domain)/Phosphotyrosine-binding domain (PTB)"/>
    <property type="match status" value="1"/>
</dbReference>
<gene>
    <name evidence="3" type="ORF">OXX778_LOCUS2817</name>
</gene>
<sequence length="1005" mass="117263">MLTSVPQKTIASLTNDDTKVLGNIAPKLKRVKEQYDLETNKYKTLNSSWTPLKDKNSNKIIFEERVELVSNWFDLWSDKQRKWFLLNTLSRCTPTQLCFLEDTLSSFGVFERKDFTSVLPKYLSVYIFSFLSPKDLARCAQVSSHWKFLSEQEEIWLPKCLNFGWYLPYKPTEREFGCWKAHYIESVKKIKAYPMNKDEAYELRKSLYYRELTDDEKNKYLYQTTKRILGKSENHDILTSRKPWSPSSKRPKDLKKTDKYLYSLTANPNEPKLDNTINSLYTNAFGFPKESLKTSLKTLKQSNSINENMLVDFRKSLPTHFAETKTNFKTMRKSESDLFTTSLTESSFNAYLTFKQTQSLPNNLVNSKRSNTYRLILISSRIPCSNLLLDGIRQNVIPVQYDLDSTNLQNLMFQIEKALNGKHVDSIGFFTHFDKPGQIALTKDDIIYKFNTQSDEISCFLIKLRDFLINLENCSFDFFVPLGSSNDGLELLDKIFELTGILLRAPCGFVYNYKYLKSKWLNSANLDSSPLDEYFVENKINLWIKYCEILTDAHDRVGELVMNGYINDTDKLTLNRVAGKVLYDGLTKNELLCSSKMQNELKNFISNAVESSQTTHEFYKSLSDEINKKLEKDESEKGDKFEKSSDENLLNRSDQALKNFIKYKSDAESVEQSMRTQIVLEIVKTEINYFKCLEIIQKYYAKPLKASLDTGNKVIISQSVLDMLFADVTNLYNISKEMVKDFNLRIKNWSLSSCIADVMYTLTKSSQIIINYANNNDSIITTLDKLISSNPQFREFILPIDNTSLTNMMTIQDLLGAPWARIKEYINLLGSLQLHTPKEHQDQENISNILNKLREVYLYVKQLQERVEKKYRMQQIQKRVLNAPDLLKPGRYLILEQKAILLNRLTLKFVKEITCFLFNDGLLIAYRINQHFPFIKHSEEALIFYDLIDELYNVEIIDLVDIKRDLFVLLVKHKKYNEYYLSFSNIEEKINFLNNLKLSRSLAIK</sequence>
<dbReference type="InterPro" id="IPR035899">
    <property type="entry name" value="DBL_dom_sf"/>
</dbReference>
<dbReference type="Gene3D" id="1.20.900.10">
    <property type="entry name" value="Dbl homology (DH) domain"/>
    <property type="match status" value="1"/>
</dbReference>